<dbReference type="PATRIC" id="fig|1359161.3.peg.1738"/>
<gene>
    <name evidence="1" type="ORF">EPHNCH_1530</name>
</gene>
<sequence>MVMVYVIIPVSKKHNLTLKLFHIRRYPRIESIEVAMRFYS</sequence>
<evidence type="ECO:0000313" key="1">
    <source>
        <dbReference type="EMBL" id="KJV59404.1"/>
    </source>
</evidence>
<comment type="caution">
    <text evidence="1">The sequence shown here is derived from an EMBL/GenBank/DDBJ whole genome shotgun (WGS) entry which is preliminary data.</text>
</comment>
<dbReference type="AlphaFoldDB" id="A0A0F3MXW2"/>
<organism evidence="1 2">
    <name type="scientific">Anaplasma phagocytophilum str. NCH-1</name>
    <dbReference type="NCBI Taxonomy" id="1359161"/>
    <lineage>
        <taxon>Bacteria</taxon>
        <taxon>Pseudomonadati</taxon>
        <taxon>Pseudomonadota</taxon>
        <taxon>Alphaproteobacteria</taxon>
        <taxon>Rickettsiales</taxon>
        <taxon>Anaplasmataceae</taxon>
        <taxon>Anaplasma</taxon>
        <taxon>phagocytophilum group</taxon>
    </lineage>
</organism>
<dbReference type="EMBL" id="LANT01000010">
    <property type="protein sequence ID" value="KJV59404.1"/>
    <property type="molecule type" value="Genomic_DNA"/>
</dbReference>
<proteinExistence type="predicted"/>
<name>A0A0F3MXW2_ANAPH</name>
<dbReference type="Proteomes" id="UP000033754">
    <property type="component" value="Unassembled WGS sequence"/>
</dbReference>
<evidence type="ECO:0000313" key="2">
    <source>
        <dbReference type="Proteomes" id="UP000033754"/>
    </source>
</evidence>
<protein>
    <submittedName>
        <fullName evidence="1">Uncharacterized protein</fullName>
    </submittedName>
</protein>
<accession>A0A0F3MXW2</accession>
<reference evidence="1 2" key="1">
    <citation type="submission" date="2015-01" db="EMBL/GenBank/DDBJ databases">
        <title>Genome Sequencing of Rickettsiales.</title>
        <authorList>
            <person name="Daugherty S.C."/>
            <person name="Su Q."/>
            <person name="Abolude K."/>
            <person name="Beier-Sexton M."/>
            <person name="Carlyon J.A."/>
            <person name="Carter R."/>
            <person name="Day N.P."/>
            <person name="Dumler S.J."/>
            <person name="Dyachenko V."/>
            <person name="Godinez A."/>
            <person name="Kurtti T.J."/>
            <person name="Lichay M."/>
            <person name="Mullins K.E."/>
            <person name="Ott S."/>
            <person name="Pappas-Brown V."/>
            <person name="Paris D.H."/>
            <person name="Patel P."/>
            <person name="Richards A.L."/>
            <person name="Sadzewicz L."/>
            <person name="Sears K."/>
            <person name="Seidman D."/>
            <person name="Sengamalay N."/>
            <person name="Stenos J."/>
            <person name="Tallon L.J."/>
            <person name="Vincent G."/>
            <person name="Fraser C.M."/>
            <person name="Munderloh U."/>
            <person name="Dunning-Hotopp J.C."/>
        </authorList>
    </citation>
    <scope>NUCLEOTIDE SEQUENCE [LARGE SCALE GENOMIC DNA]</scope>
    <source>
        <strain evidence="1 2">NCH-1</strain>
    </source>
</reference>